<evidence type="ECO:0000313" key="9">
    <source>
        <dbReference type="EMBL" id="ATW25516.1"/>
    </source>
</evidence>
<evidence type="ECO:0000256" key="8">
    <source>
        <dbReference type="RuleBase" id="RU365092"/>
    </source>
</evidence>
<evidence type="ECO:0000256" key="4">
    <source>
        <dbReference type="ARBA" id="ARBA00022475"/>
    </source>
</evidence>
<sequence length="523" mass="55551">MDMHLSLATWLLAFTPIAVLILGILMLKWEAAKVGAVTWLIATVIALLFFGADGRLLALANSKGLSLALYVILIIWGAVFLYNIAEQAGAIKVISNKMVGISDDSMIQCLLFAWCFAPVLQGLAGFGIPVAVVAPIMVMMGFEPLIAVAACLIGHSWSISFGSMGSSYNSIQLVTGIPGEIIGPWMAVIFSIAIFATGFGVAHIYGGWAAVKKALGPVFTTGVAMSFSLWFMNICDMAQLSTLIAGMCGCLVMILWAFAKKRRPAHEIASVQVETETTMGFHTACSPYYALIMISVILQIKPVKAALANFNWGLTYPRAQTTLGYVIEGVEKYSKIQWFSHPAPILFVSALIGIIIYLWRAKADKGMIKAAVENTVKKCIPMSVGIMTMVMMALVMSDFGMTNLIAQGVAAALGGLYPLAAPFIGVLGSFITGSNTNSNIMFGILQMETAMLIGKSSVLMAAVQSVGGSLGVSMAPSTIMIGSANVGLSGQENTVMGKTIKYCLINAALVGLFVFILDLLVPI</sequence>
<dbReference type="PANTHER" id="PTHR30003:SF0">
    <property type="entry name" value="GLYCOLATE PERMEASE GLCA-RELATED"/>
    <property type="match status" value="1"/>
</dbReference>
<evidence type="ECO:0000256" key="7">
    <source>
        <dbReference type="ARBA" id="ARBA00023136"/>
    </source>
</evidence>
<dbReference type="GO" id="GO:0015295">
    <property type="term" value="F:solute:proton symporter activity"/>
    <property type="evidence" value="ECO:0007669"/>
    <property type="project" value="TreeGrafter"/>
</dbReference>
<keyword evidence="6 8" id="KW-1133">Transmembrane helix</keyword>
<reference evidence="9 10" key="1">
    <citation type="submission" date="2016-10" db="EMBL/GenBank/DDBJ databases">
        <title>Complete Genome Sequence of Peptococcaceae strain DCMF.</title>
        <authorList>
            <person name="Edwards R.J."/>
            <person name="Holland S.I."/>
            <person name="Deshpande N.P."/>
            <person name="Wong Y.K."/>
            <person name="Ertan H."/>
            <person name="Manefield M."/>
            <person name="Russell T.L."/>
            <person name="Lee M.J."/>
        </authorList>
    </citation>
    <scope>NUCLEOTIDE SEQUENCE [LARGE SCALE GENOMIC DNA]</scope>
    <source>
        <strain evidence="9 10">DCMF</strain>
    </source>
</reference>
<evidence type="ECO:0000256" key="6">
    <source>
        <dbReference type="ARBA" id="ARBA00022989"/>
    </source>
</evidence>
<feature type="transmembrane region" description="Helical" evidence="8">
    <location>
        <begin position="379"/>
        <end position="397"/>
    </location>
</feature>
<keyword evidence="5 8" id="KW-0812">Transmembrane</keyword>
<keyword evidence="7 8" id="KW-0472">Membrane</keyword>
<feature type="transmembrane region" description="Helical" evidence="8">
    <location>
        <begin position="409"/>
        <end position="431"/>
    </location>
</feature>
<dbReference type="GO" id="GO:0005886">
    <property type="term" value="C:plasma membrane"/>
    <property type="evidence" value="ECO:0007669"/>
    <property type="project" value="UniProtKB-SubCell"/>
</dbReference>
<dbReference type="AlphaFoldDB" id="A0A3G1KSW1"/>
<feature type="transmembrane region" description="Helical" evidence="8">
    <location>
        <begin position="499"/>
        <end position="521"/>
    </location>
</feature>
<name>A0A3G1KSW1_FORW1</name>
<comment type="function">
    <text evidence="8">Uptake of L-lactate across the membrane. Can also transport D-lactate and glycolate.</text>
</comment>
<feature type="transmembrane region" description="Helical" evidence="8">
    <location>
        <begin position="338"/>
        <end position="359"/>
    </location>
</feature>
<organism evidence="9 10">
    <name type="scientific">Formimonas warabiya</name>
    <dbReference type="NCBI Taxonomy" id="1761012"/>
    <lineage>
        <taxon>Bacteria</taxon>
        <taxon>Bacillati</taxon>
        <taxon>Bacillota</taxon>
        <taxon>Clostridia</taxon>
        <taxon>Eubacteriales</taxon>
        <taxon>Peptococcaceae</taxon>
        <taxon>Candidatus Formimonas</taxon>
    </lineage>
</organism>
<keyword evidence="10" id="KW-1185">Reference proteome</keyword>
<evidence type="ECO:0000256" key="5">
    <source>
        <dbReference type="ARBA" id="ARBA00022692"/>
    </source>
</evidence>
<comment type="similarity">
    <text evidence="2 8">Belongs to the lactate permease family.</text>
</comment>
<dbReference type="GO" id="GO:0015129">
    <property type="term" value="F:lactate transmembrane transporter activity"/>
    <property type="evidence" value="ECO:0007669"/>
    <property type="project" value="UniProtKB-UniRule"/>
</dbReference>
<feature type="transmembrane region" description="Helical" evidence="8">
    <location>
        <begin position="64"/>
        <end position="85"/>
    </location>
</feature>
<feature type="transmembrane region" description="Helical" evidence="8">
    <location>
        <begin position="214"/>
        <end position="232"/>
    </location>
</feature>
<feature type="transmembrane region" description="Helical" evidence="8">
    <location>
        <begin position="105"/>
        <end position="133"/>
    </location>
</feature>
<dbReference type="PANTHER" id="PTHR30003">
    <property type="entry name" value="L-LACTATE PERMEASE"/>
    <property type="match status" value="1"/>
</dbReference>
<evidence type="ECO:0000313" key="10">
    <source>
        <dbReference type="Proteomes" id="UP000323521"/>
    </source>
</evidence>
<feature type="transmembrane region" description="Helical" evidence="8">
    <location>
        <begin position="7"/>
        <end position="27"/>
    </location>
</feature>
<feature type="transmembrane region" description="Helical" evidence="8">
    <location>
        <begin position="33"/>
        <end position="52"/>
    </location>
</feature>
<dbReference type="KEGG" id="fwa:DCMF_12735"/>
<dbReference type="RefSeq" id="WP_148134776.1">
    <property type="nucleotide sequence ID" value="NZ_CP017634.1"/>
</dbReference>
<feature type="transmembrane region" description="Helical" evidence="8">
    <location>
        <begin position="280"/>
        <end position="300"/>
    </location>
</feature>
<dbReference type="OrthoDB" id="9761056at2"/>
<feature type="transmembrane region" description="Helical" evidence="8">
    <location>
        <begin position="238"/>
        <end position="259"/>
    </location>
</feature>
<proteinExistence type="inferred from homology"/>
<protein>
    <recommendedName>
        <fullName evidence="8">L-lactate permease</fullName>
    </recommendedName>
</protein>
<dbReference type="Proteomes" id="UP000323521">
    <property type="component" value="Chromosome"/>
</dbReference>
<evidence type="ECO:0000256" key="1">
    <source>
        <dbReference type="ARBA" id="ARBA00004651"/>
    </source>
</evidence>
<keyword evidence="3 8" id="KW-0813">Transport</keyword>
<feature type="transmembrane region" description="Helical" evidence="8">
    <location>
        <begin position="182"/>
        <end position="202"/>
    </location>
</feature>
<gene>
    <name evidence="9" type="ORF">DCMF_12735</name>
</gene>
<evidence type="ECO:0000256" key="2">
    <source>
        <dbReference type="ARBA" id="ARBA00010100"/>
    </source>
</evidence>
<accession>A0A3G1KSW1</accession>
<dbReference type="InterPro" id="IPR003804">
    <property type="entry name" value="Lactate_perm"/>
</dbReference>
<dbReference type="EMBL" id="CP017634">
    <property type="protein sequence ID" value="ATW25516.1"/>
    <property type="molecule type" value="Genomic_DNA"/>
</dbReference>
<feature type="transmembrane region" description="Helical" evidence="8">
    <location>
        <begin position="145"/>
        <end position="162"/>
    </location>
</feature>
<keyword evidence="4 8" id="KW-1003">Cell membrane</keyword>
<dbReference type="Pfam" id="PF02652">
    <property type="entry name" value="Lactate_perm"/>
    <property type="match status" value="1"/>
</dbReference>
<comment type="subcellular location">
    <subcellularLocation>
        <location evidence="1 8">Cell membrane</location>
        <topology evidence="1 8">Multi-pass membrane protein</topology>
    </subcellularLocation>
</comment>
<evidence type="ECO:0000256" key="3">
    <source>
        <dbReference type="ARBA" id="ARBA00022448"/>
    </source>
</evidence>